<reference evidence="2 3" key="1">
    <citation type="journal article" date="2014" name="Antonie Van Leeuwenhoek">
        <title>Hyphomonas beringensis sp. nov. and Hyphomonas chukchiensis sp. nov., isolated from surface seawater of the Bering Sea and Chukchi Sea.</title>
        <authorList>
            <person name="Li C."/>
            <person name="Lai Q."/>
            <person name="Li G."/>
            <person name="Dong C."/>
            <person name="Wang J."/>
            <person name="Liao Y."/>
            <person name="Shao Z."/>
        </authorList>
    </citation>
    <scope>NUCLEOTIDE SEQUENCE [LARGE SCALE GENOMIC DNA]</scope>
    <source>
        <strain evidence="2 3">22II1-22F38</strain>
    </source>
</reference>
<accession>A0A059E1J8</accession>
<protein>
    <recommendedName>
        <fullName evidence="4">MerC domain-containing protein</fullName>
    </recommendedName>
</protein>
<feature type="transmembrane region" description="Helical" evidence="1">
    <location>
        <begin position="61"/>
        <end position="80"/>
    </location>
</feature>
<name>A0A059E1J8_9PROT</name>
<feature type="transmembrane region" description="Helical" evidence="1">
    <location>
        <begin position="36"/>
        <end position="54"/>
    </location>
</feature>
<dbReference type="Pfam" id="PF03203">
    <property type="entry name" value="MerC"/>
    <property type="match status" value="1"/>
</dbReference>
<dbReference type="Proteomes" id="UP000024547">
    <property type="component" value="Unassembled WGS sequence"/>
</dbReference>
<dbReference type="GO" id="GO:0016020">
    <property type="term" value="C:membrane"/>
    <property type="evidence" value="ECO:0007669"/>
    <property type="project" value="InterPro"/>
</dbReference>
<dbReference type="OrthoDB" id="6078385at2"/>
<dbReference type="STRING" id="1280948.HY36_04495"/>
<dbReference type="InterPro" id="IPR004891">
    <property type="entry name" value="Mercury-R_MerC"/>
</dbReference>
<evidence type="ECO:0008006" key="4">
    <source>
        <dbReference type="Google" id="ProtNLM"/>
    </source>
</evidence>
<keyword evidence="3" id="KW-1185">Reference proteome</keyword>
<dbReference type="AlphaFoldDB" id="A0A059E1J8"/>
<dbReference type="GO" id="GO:0015097">
    <property type="term" value="F:mercury ion transmembrane transporter activity"/>
    <property type="evidence" value="ECO:0007669"/>
    <property type="project" value="InterPro"/>
</dbReference>
<evidence type="ECO:0000313" key="2">
    <source>
        <dbReference type="EMBL" id="KCZ61819.1"/>
    </source>
</evidence>
<comment type="caution">
    <text evidence="2">The sequence shown here is derived from an EMBL/GenBank/DDBJ whole genome shotgun (WGS) entry which is preliminary data.</text>
</comment>
<keyword evidence="1" id="KW-1133">Transmembrane helix</keyword>
<organism evidence="2 3">
    <name type="scientific">Hyphomonas atlantica</name>
    <dbReference type="NCBI Taxonomy" id="1280948"/>
    <lineage>
        <taxon>Bacteria</taxon>
        <taxon>Pseudomonadati</taxon>
        <taxon>Pseudomonadota</taxon>
        <taxon>Alphaproteobacteria</taxon>
        <taxon>Hyphomonadales</taxon>
        <taxon>Hyphomonadaceae</taxon>
        <taxon>Hyphomonas</taxon>
    </lineage>
</organism>
<dbReference type="EMBL" id="AWFH01000012">
    <property type="protein sequence ID" value="KCZ61819.1"/>
    <property type="molecule type" value="Genomic_DNA"/>
</dbReference>
<gene>
    <name evidence="2" type="ORF">HY36_04495</name>
</gene>
<feature type="transmembrane region" description="Helical" evidence="1">
    <location>
        <begin position="86"/>
        <end position="104"/>
    </location>
</feature>
<dbReference type="eggNOG" id="ENOG5032XTN">
    <property type="taxonomic scope" value="Bacteria"/>
</dbReference>
<sequence length="112" mass="12016">MAVGLSGLCLVHCLALPVLGSVMPLMTTVAEAEWVHKALVMIALPIALLAFTQTRRPTTRLVFGALATFGGALLVAGAFVESLHDYETHLTVIGACCLAGAHLFRWNRHQQH</sequence>
<evidence type="ECO:0000256" key="1">
    <source>
        <dbReference type="SAM" id="Phobius"/>
    </source>
</evidence>
<proteinExistence type="predicted"/>
<keyword evidence="1" id="KW-0472">Membrane</keyword>
<evidence type="ECO:0000313" key="3">
    <source>
        <dbReference type="Proteomes" id="UP000024547"/>
    </source>
</evidence>
<dbReference type="PATRIC" id="fig|1280948.3.peg.1730"/>
<keyword evidence="1" id="KW-0812">Transmembrane</keyword>